<organism evidence="2 3">
    <name type="scientific">Lineolata rhizophorae</name>
    <dbReference type="NCBI Taxonomy" id="578093"/>
    <lineage>
        <taxon>Eukaryota</taxon>
        <taxon>Fungi</taxon>
        <taxon>Dikarya</taxon>
        <taxon>Ascomycota</taxon>
        <taxon>Pezizomycotina</taxon>
        <taxon>Dothideomycetes</taxon>
        <taxon>Dothideomycetes incertae sedis</taxon>
        <taxon>Lineolatales</taxon>
        <taxon>Lineolataceae</taxon>
        <taxon>Lineolata</taxon>
    </lineage>
</organism>
<protein>
    <recommendedName>
        <fullName evidence="4">Zn(2)-C6 fungal-type domain-containing protein</fullName>
    </recommendedName>
</protein>
<accession>A0A6A6P403</accession>
<keyword evidence="3" id="KW-1185">Reference proteome</keyword>
<gene>
    <name evidence="2" type="ORF">BDY21DRAFT_204684</name>
</gene>
<feature type="region of interest" description="Disordered" evidence="1">
    <location>
        <begin position="191"/>
        <end position="222"/>
    </location>
</feature>
<evidence type="ECO:0000313" key="2">
    <source>
        <dbReference type="EMBL" id="KAF2458492.1"/>
    </source>
</evidence>
<name>A0A6A6P403_9PEZI</name>
<feature type="region of interest" description="Disordered" evidence="1">
    <location>
        <begin position="58"/>
        <end position="86"/>
    </location>
</feature>
<dbReference type="Proteomes" id="UP000799766">
    <property type="component" value="Unassembled WGS sequence"/>
</dbReference>
<evidence type="ECO:0000313" key="3">
    <source>
        <dbReference type="Proteomes" id="UP000799766"/>
    </source>
</evidence>
<dbReference type="EMBL" id="MU001677">
    <property type="protein sequence ID" value="KAF2458492.1"/>
    <property type="molecule type" value="Genomic_DNA"/>
</dbReference>
<feature type="region of interest" description="Disordered" evidence="1">
    <location>
        <begin position="302"/>
        <end position="322"/>
    </location>
</feature>
<feature type="compositionally biased region" description="Polar residues" evidence="1">
    <location>
        <begin position="371"/>
        <end position="381"/>
    </location>
</feature>
<evidence type="ECO:0008006" key="4">
    <source>
        <dbReference type="Google" id="ProtNLM"/>
    </source>
</evidence>
<feature type="region of interest" description="Disordered" evidence="1">
    <location>
        <begin position="342"/>
        <end position="381"/>
    </location>
</feature>
<evidence type="ECO:0000256" key="1">
    <source>
        <dbReference type="SAM" id="MobiDB-lite"/>
    </source>
</evidence>
<dbReference type="AlphaFoldDB" id="A0A6A6P403"/>
<sequence length="381" mass="41637">MAMAGDARDALRELIGERIQGLFPLGWAVHVNVDIQMTPPESLPEHAPIALTEDRAKADGREAMQPPSGRKRSFSQVSGISPETHRGSFTVLNLRENMSSVSKQPRRKYSPEEHERFVRNRRHGVCERCKRRKQTCTHNMQSPKTPDLSPVALHSRSRPIAAKEKSTSVDTSPAAFFPDTTCRVEDLVPPPQHPTRHARTRSQPNNHLNAPRAPGGGNADMNASQANSIFPFGSQAVPKQSGFCFGMFGSTALHSRPTYVQQYTGEPPFHWEIPSLQSPPQIEYSLGPRITHNGCAQLDNVGDPPTTGSGLDGPSNFPLQDPTGTPFLSFVGYSDLVPPLNPSLPGSDWPRPYSTGTDAVLGDQVTFPDTPGQSSQPRTTD</sequence>
<proteinExistence type="predicted"/>
<reference evidence="2" key="1">
    <citation type="journal article" date="2020" name="Stud. Mycol.">
        <title>101 Dothideomycetes genomes: a test case for predicting lifestyles and emergence of pathogens.</title>
        <authorList>
            <person name="Haridas S."/>
            <person name="Albert R."/>
            <person name="Binder M."/>
            <person name="Bloem J."/>
            <person name="Labutti K."/>
            <person name="Salamov A."/>
            <person name="Andreopoulos B."/>
            <person name="Baker S."/>
            <person name="Barry K."/>
            <person name="Bills G."/>
            <person name="Bluhm B."/>
            <person name="Cannon C."/>
            <person name="Castanera R."/>
            <person name="Culley D."/>
            <person name="Daum C."/>
            <person name="Ezra D."/>
            <person name="Gonzalez J."/>
            <person name="Henrissat B."/>
            <person name="Kuo A."/>
            <person name="Liang C."/>
            <person name="Lipzen A."/>
            <person name="Lutzoni F."/>
            <person name="Magnuson J."/>
            <person name="Mondo S."/>
            <person name="Nolan M."/>
            <person name="Ohm R."/>
            <person name="Pangilinan J."/>
            <person name="Park H.-J."/>
            <person name="Ramirez L."/>
            <person name="Alfaro M."/>
            <person name="Sun H."/>
            <person name="Tritt A."/>
            <person name="Yoshinaga Y."/>
            <person name="Zwiers L.-H."/>
            <person name="Turgeon B."/>
            <person name="Goodwin S."/>
            <person name="Spatafora J."/>
            <person name="Crous P."/>
            <person name="Grigoriev I."/>
        </authorList>
    </citation>
    <scope>NUCLEOTIDE SEQUENCE</scope>
    <source>
        <strain evidence="2">ATCC 16933</strain>
    </source>
</reference>